<dbReference type="EMBL" id="VSRR010058744">
    <property type="protein sequence ID" value="MPC82053.1"/>
    <property type="molecule type" value="Genomic_DNA"/>
</dbReference>
<sequence>MNVTPDCRKVKITEQKKGEARKKILVKIIPPSKIRKKHHSRKQEPSFQNSSLLALQAETDRNGQKHFYTFLRLEMPGNTPCVIMVLIGGVLSNAAVVCTA</sequence>
<name>A0A5B7IIA7_PORTR</name>
<organism evidence="1 2">
    <name type="scientific">Portunus trituberculatus</name>
    <name type="common">Swimming crab</name>
    <name type="synonym">Neptunus trituberculatus</name>
    <dbReference type="NCBI Taxonomy" id="210409"/>
    <lineage>
        <taxon>Eukaryota</taxon>
        <taxon>Metazoa</taxon>
        <taxon>Ecdysozoa</taxon>
        <taxon>Arthropoda</taxon>
        <taxon>Crustacea</taxon>
        <taxon>Multicrustacea</taxon>
        <taxon>Malacostraca</taxon>
        <taxon>Eumalacostraca</taxon>
        <taxon>Eucarida</taxon>
        <taxon>Decapoda</taxon>
        <taxon>Pleocyemata</taxon>
        <taxon>Brachyura</taxon>
        <taxon>Eubrachyura</taxon>
        <taxon>Portunoidea</taxon>
        <taxon>Portunidae</taxon>
        <taxon>Portuninae</taxon>
        <taxon>Portunus</taxon>
    </lineage>
</organism>
<accession>A0A5B7IIA7</accession>
<evidence type="ECO:0000313" key="2">
    <source>
        <dbReference type="Proteomes" id="UP000324222"/>
    </source>
</evidence>
<reference evidence="1 2" key="1">
    <citation type="submission" date="2019-05" db="EMBL/GenBank/DDBJ databases">
        <title>Another draft genome of Portunus trituberculatus and its Hox gene families provides insights of decapod evolution.</title>
        <authorList>
            <person name="Jeong J.-H."/>
            <person name="Song I."/>
            <person name="Kim S."/>
            <person name="Choi T."/>
            <person name="Kim D."/>
            <person name="Ryu S."/>
            <person name="Kim W."/>
        </authorList>
    </citation>
    <scope>NUCLEOTIDE SEQUENCE [LARGE SCALE GENOMIC DNA]</scope>
    <source>
        <tissue evidence="1">Muscle</tissue>
    </source>
</reference>
<dbReference type="Proteomes" id="UP000324222">
    <property type="component" value="Unassembled WGS sequence"/>
</dbReference>
<dbReference type="AlphaFoldDB" id="A0A5B7IIA7"/>
<gene>
    <name evidence="1" type="ORF">E2C01_076699</name>
</gene>
<protein>
    <submittedName>
        <fullName evidence="1">Uncharacterized protein</fullName>
    </submittedName>
</protein>
<comment type="caution">
    <text evidence="1">The sequence shown here is derived from an EMBL/GenBank/DDBJ whole genome shotgun (WGS) entry which is preliminary data.</text>
</comment>
<evidence type="ECO:0000313" key="1">
    <source>
        <dbReference type="EMBL" id="MPC82053.1"/>
    </source>
</evidence>
<proteinExistence type="predicted"/>
<keyword evidence="2" id="KW-1185">Reference proteome</keyword>